<dbReference type="Gene3D" id="1.10.3430.10">
    <property type="entry name" value="Ammonium transporter AmtB like domains"/>
    <property type="match status" value="1"/>
</dbReference>
<accession>A0A2J8A0J5</accession>
<feature type="domain" description="Ammonium transporter AmtB-like" evidence="6">
    <location>
        <begin position="84"/>
        <end position="123"/>
    </location>
</feature>
<dbReference type="GO" id="GO:0008519">
    <property type="term" value="F:ammonium channel activity"/>
    <property type="evidence" value="ECO:0007669"/>
    <property type="project" value="InterPro"/>
</dbReference>
<dbReference type="InterPro" id="IPR024041">
    <property type="entry name" value="NH4_transpt_AmtB-like_dom"/>
</dbReference>
<comment type="subcellular location">
    <subcellularLocation>
        <location evidence="1">Membrane</location>
        <topology evidence="1">Multi-pass membrane protein</topology>
    </subcellularLocation>
</comment>
<evidence type="ECO:0000313" key="7">
    <source>
        <dbReference type="EMBL" id="PNH06008.1"/>
    </source>
</evidence>
<gene>
    <name evidence="7" type="ORF">TSOC_007668</name>
</gene>
<feature type="region of interest" description="Disordered" evidence="5">
    <location>
        <begin position="206"/>
        <end position="238"/>
    </location>
</feature>
<dbReference type="OrthoDB" id="1731857at2759"/>
<name>A0A2J8A0J5_9CHLO</name>
<dbReference type="Pfam" id="PF00909">
    <property type="entry name" value="Ammonium_transp"/>
    <property type="match status" value="1"/>
</dbReference>
<organism evidence="7 8">
    <name type="scientific">Tetrabaena socialis</name>
    <dbReference type="NCBI Taxonomy" id="47790"/>
    <lineage>
        <taxon>Eukaryota</taxon>
        <taxon>Viridiplantae</taxon>
        <taxon>Chlorophyta</taxon>
        <taxon>core chlorophytes</taxon>
        <taxon>Chlorophyceae</taxon>
        <taxon>CS clade</taxon>
        <taxon>Chlamydomonadales</taxon>
        <taxon>Tetrabaenaceae</taxon>
        <taxon>Tetrabaena</taxon>
    </lineage>
</organism>
<evidence type="ECO:0000256" key="2">
    <source>
        <dbReference type="ARBA" id="ARBA00022692"/>
    </source>
</evidence>
<keyword evidence="8" id="KW-1185">Reference proteome</keyword>
<evidence type="ECO:0000313" key="8">
    <source>
        <dbReference type="Proteomes" id="UP000236333"/>
    </source>
</evidence>
<dbReference type="EMBL" id="PGGS01000265">
    <property type="protein sequence ID" value="PNH06008.1"/>
    <property type="molecule type" value="Genomic_DNA"/>
</dbReference>
<keyword evidence="3" id="KW-1133">Transmembrane helix</keyword>
<evidence type="ECO:0000256" key="4">
    <source>
        <dbReference type="ARBA" id="ARBA00023136"/>
    </source>
</evidence>
<protein>
    <recommendedName>
        <fullName evidence="6">Ammonium transporter AmtB-like domain-containing protein</fullName>
    </recommendedName>
</protein>
<evidence type="ECO:0000256" key="5">
    <source>
        <dbReference type="SAM" id="MobiDB-lite"/>
    </source>
</evidence>
<evidence type="ECO:0000256" key="3">
    <source>
        <dbReference type="ARBA" id="ARBA00022989"/>
    </source>
</evidence>
<reference evidence="7 8" key="1">
    <citation type="journal article" date="2017" name="Mol. Biol. Evol.">
        <title>The 4-celled Tetrabaena socialis nuclear genome reveals the essential components for genetic control of cell number at the origin of multicellularity in the volvocine lineage.</title>
        <authorList>
            <person name="Featherston J."/>
            <person name="Arakaki Y."/>
            <person name="Hanschen E.R."/>
            <person name="Ferris P.J."/>
            <person name="Michod R.E."/>
            <person name="Olson B.J.S.C."/>
            <person name="Nozaki H."/>
            <person name="Durand P.M."/>
        </authorList>
    </citation>
    <scope>NUCLEOTIDE SEQUENCE [LARGE SCALE GENOMIC DNA]</scope>
    <source>
        <strain evidence="7 8">NIES-571</strain>
    </source>
</reference>
<feature type="compositionally biased region" description="Low complexity" evidence="5">
    <location>
        <begin position="214"/>
        <end position="238"/>
    </location>
</feature>
<keyword evidence="2" id="KW-0812">Transmembrane</keyword>
<dbReference type="AlphaFoldDB" id="A0A2J8A0J5"/>
<evidence type="ECO:0000256" key="1">
    <source>
        <dbReference type="ARBA" id="ARBA00004141"/>
    </source>
</evidence>
<dbReference type="SUPFAM" id="SSF111352">
    <property type="entry name" value="Ammonium transporter"/>
    <property type="match status" value="1"/>
</dbReference>
<sequence length="238" mass="23850">MDSTGCSAVAGRTHIQQQQSAIRGSQQPQASAAPAPAVAAVIVIEQTPSTAGAQLGIQPEPAAHYRQACAFFMLADPQPFPTAWDLVAGCNGALVGFVVVTAGANVLEPWAAIIGGFTGGWIFDAVCVESHARKGRATLASVPRAAWPSVPQKSFRSCRGAQRASPPASCSQVNLCRFSCGSAVRGSSTPPPATAAAATGVPYTPSCVPPPPSSASSSLPLASPAPYGGGAAASSTLP</sequence>
<dbReference type="Proteomes" id="UP000236333">
    <property type="component" value="Unassembled WGS sequence"/>
</dbReference>
<proteinExistence type="predicted"/>
<comment type="caution">
    <text evidence="7">The sequence shown here is derived from an EMBL/GenBank/DDBJ whole genome shotgun (WGS) entry which is preliminary data.</text>
</comment>
<dbReference type="GO" id="GO:0016020">
    <property type="term" value="C:membrane"/>
    <property type="evidence" value="ECO:0007669"/>
    <property type="project" value="UniProtKB-SubCell"/>
</dbReference>
<evidence type="ECO:0000259" key="6">
    <source>
        <dbReference type="Pfam" id="PF00909"/>
    </source>
</evidence>
<dbReference type="InterPro" id="IPR029020">
    <property type="entry name" value="Ammonium/urea_transptr"/>
</dbReference>
<keyword evidence="4" id="KW-0472">Membrane</keyword>